<evidence type="ECO:0000256" key="1">
    <source>
        <dbReference type="PROSITE-ProRule" id="PRU00453"/>
    </source>
</evidence>
<dbReference type="Gene3D" id="3.30.60.190">
    <property type="match status" value="1"/>
</dbReference>
<evidence type="ECO:0000256" key="2">
    <source>
        <dbReference type="SAM" id="MobiDB-lite"/>
    </source>
</evidence>
<dbReference type="GO" id="GO:0008270">
    <property type="term" value="F:zinc ion binding"/>
    <property type="evidence" value="ECO:0007669"/>
    <property type="project" value="UniProtKB-UniRule"/>
</dbReference>
<feature type="region of interest" description="Disordered" evidence="2">
    <location>
        <begin position="324"/>
        <end position="422"/>
    </location>
</feature>
<feature type="domain" description="HIT-type" evidence="3">
    <location>
        <begin position="6"/>
        <end position="38"/>
    </location>
</feature>
<keyword evidence="1" id="KW-0862">Zinc</keyword>
<sequence length="545" mass="58610">MTQTICKLCQKNFSRYTCPRCSVQYCSLDCYKKHNDRCTEGFYSENVSQELRQTRASHEEKQRMLEILQRVHDADAAERPASGLPGGDAEAAEIAEDLLSHDTVARLLEQAEHGEDLQVALSDLTAAERAAFEAELASGALARLVLPWEPWWRSPEAQHLSLSAAGTRLLHDPDQGDCATGASAIPEAPEAALPRLAALSRAPPSPLLQWQLLEILYAYCSTMHLFQGDWAFDAMGAVVAAAASAAALDNHTGGPPPEPSASALLALTDCIRRACLPSVHGVDGWHFAAALVDDVKALLSCGRPAIMCAITDLRRMFAAATEEAKGSKRAASHGRQRSAEDAGAAETLANSSAANDREAAQRAVALSLPAQQQQPQLQQSESKRDCEQHADMAQGTSSSRHGAALTRGHSGGRTSGGQGMGNKRLRAQLQASERKLVFFQSWANEQTREAYQHILDATVEVMQTFQRTPDSPVGPRSAAEIVEHRHDAKGAQPLGGVGQQRPRIEELSRCNDTTSSRAKAVSSVESCTGNGHIAAVSELDYDALD</sequence>
<feature type="compositionally biased region" description="Gly residues" evidence="2">
    <location>
        <begin position="409"/>
        <end position="420"/>
    </location>
</feature>
<dbReference type="Pfam" id="PF04438">
    <property type="entry name" value="zf-HIT"/>
    <property type="match status" value="1"/>
</dbReference>
<name>A0AAV1IBX3_9CHLO</name>
<protein>
    <recommendedName>
        <fullName evidence="3">HIT-type domain-containing protein</fullName>
    </recommendedName>
</protein>
<proteinExistence type="predicted"/>
<evidence type="ECO:0000313" key="4">
    <source>
        <dbReference type="EMBL" id="CAK0784861.1"/>
    </source>
</evidence>
<feature type="compositionally biased region" description="Basic residues" evidence="2">
    <location>
        <begin position="327"/>
        <end position="336"/>
    </location>
</feature>
<dbReference type="AlphaFoldDB" id="A0AAV1IBX3"/>
<comment type="caution">
    <text evidence="4">The sequence shown here is derived from an EMBL/GenBank/DDBJ whole genome shotgun (WGS) entry which is preliminary data.</text>
</comment>
<dbReference type="Proteomes" id="UP001314263">
    <property type="component" value="Unassembled WGS sequence"/>
</dbReference>
<keyword evidence="1" id="KW-0479">Metal-binding</keyword>
<feature type="compositionally biased region" description="Basic and acidic residues" evidence="2">
    <location>
        <begin position="381"/>
        <end position="390"/>
    </location>
</feature>
<reference evidence="4 5" key="1">
    <citation type="submission" date="2023-10" db="EMBL/GenBank/DDBJ databases">
        <authorList>
            <person name="Maclean D."/>
            <person name="Macfadyen A."/>
        </authorList>
    </citation>
    <scope>NUCLEOTIDE SEQUENCE [LARGE SCALE GENOMIC DNA]</scope>
</reference>
<evidence type="ECO:0000259" key="3">
    <source>
        <dbReference type="PROSITE" id="PS51083"/>
    </source>
</evidence>
<dbReference type="InterPro" id="IPR039646">
    <property type="entry name" value="ZNHIT2"/>
</dbReference>
<accession>A0AAV1IBX3</accession>
<feature type="compositionally biased region" description="Low complexity" evidence="2">
    <location>
        <begin position="365"/>
        <end position="380"/>
    </location>
</feature>
<keyword evidence="5" id="KW-1185">Reference proteome</keyword>
<evidence type="ECO:0000313" key="5">
    <source>
        <dbReference type="Proteomes" id="UP001314263"/>
    </source>
</evidence>
<dbReference type="PANTHER" id="PTHR15555:SF0">
    <property type="entry name" value="ZINC FINGER HIT DOMAIN-CONTAINING PROTEIN 2"/>
    <property type="match status" value="1"/>
</dbReference>
<organism evidence="4 5">
    <name type="scientific">Coccomyxa viridis</name>
    <dbReference type="NCBI Taxonomy" id="1274662"/>
    <lineage>
        <taxon>Eukaryota</taxon>
        <taxon>Viridiplantae</taxon>
        <taxon>Chlorophyta</taxon>
        <taxon>core chlorophytes</taxon>
        <taxon>Trebouxiophyceae</taxon>
        <taxon>Trebouxiophyceae incertae sedis</taxon>
        <taxon>Coccomyxaceae</taxon>
        <taxon>Coccomyxa</taxon>
    </lineage>
</organism>
<dbReference type="SUPFAM" id="SSF144232">
    <property type="entry name" value="HIT/MYND zinc finger-like"/>
    <property type="match status" value="1"/>
</dbReference>
<keyword evidence="1" id="KW-0863">Zinc-finger</keyword>
<dbReference type="EMBL" id="CAUYUE010000011">
    <property type="protein sequence ID" value="CAK0784861.1"/>
    <property type="molecule type" value="Genomic_DNA"/>
</dbReference>
<dbReference type="PROSITE" id="PS51083">
    <property type="entry name" value="ZF_HIT"/>
    <property type="match status" value="1"/>
</dbReference>
<dbReference type="InterPro" id="IPR007529">
    <property type="entry name" value="Znf_HIT"/>
</dbReference>
<gene>
    <name evidence="4" type="ORF">CVIRNUC_008066</name>
</gene>
<dbReference type="CDD" id="cd23024">
    <property type="entry name" value="zf-HIT_ZNHIT2-3"/>
    <property type="match status" value="1"/>
</dbReference>
<dbReference type="PANTHER" id="PTHR15555">
    <property type="entry name" value="ZINC FINGER HIT DOMAIN CONTAINING PROTEIN 2 PROTEIN FON -RELATED"/>
    <property type="match status" value="1"/>
</dbReference>